<accession>A0ABX6FWM6</accession>
<dbReference type="Proteomes" id="UP000437862">
    <property type="component" value="Chromosome"/>
</dbReference>
<keyword evidence="1" id="KW-0732">Signal</keyword>
<proteinExistence type="predicted"/>
<protein>
    <submittedName>
        <fullName evidence="2">DUF945 family protein</fullName>
    </submittedName>
</protein>
<dbReference type="InterPro" id="IPR010352">
    <property type="entry name" value="DUF945"/>
</dbReference>
<feature type="chain" id="PRO_5045815620" evidence="1">
    <location>
        <begin position="21"/>
        <end position="673"/>
    </location>
</feature>
<evidence type="ECO:0000313" key="3">
    <source>
        <dbReference type="Proteomes" id="UP000437862"/>
    </source>
</evidence>
<gene>
    <name evidence="2" type="ORF">GO485_24610</name>
</gene>
<feature type="signal peptide" evidence="1">
    <location>
        <begin position="1"/>
        <end position="20"/>
    </location>
</feature>
<dbReference type="Gene3D" id="1.25.40.10">
    <property type="entry name" value="Tetratricopeptide repeat domain"/>
    <property type="match status" value="1"/>
</dbReference>
<reference evidence="2 3" key="1">
    <citation type="submission" date="2019-12" db="EMBL/GenBank/DDBJ databases">
        <title>Draft Genome Sequences of Six Type Strains of the Genus Massilia.</title>
        <authorList>
            <person name="Miess H."/>
            <person name="Frediansyah A."/>
            <person name="Goeker M."/>
            <person name="Gross H."/>
        </authorList>
    </citation>
    <scope>NUCLEOTIDE SEQUENCE [LARGE SCALE GENOMIC DNA]</scope>
    <source>
        <strain evidence="2 3">DSM 26639</strain>
    </source>
</reference>
<evidence type="ECO:0000313" key="2">
    <source>
        <dbReference type="EMBL" id="QGZ41923.1"/>
    </source>
</evidence>
<dbReference type="InterPro" id="IPR011990">
    <property type="entry name" value="TPR-like_helical_dom_sf"/>
</dbReference>
<organism evidence="2 3">
    <name type="scientific">Pseudoduganella flava</name>
    <dbReference type="NCBI Taxonomy" id="871742"/>
    <lineage>
        <taxon>Bacteria</taxon>
        <taxon>Pseudomonadati</taxon>
        <taxon>Pseudomonadota</taxon>
        <taxon>Betaproteobacteria</taxon>
        <taxon>Burkholderiales</taxon>
        <taxon>Oxalobacteraceae</taxon>
        <taxon>Telluria group</taxon>
        <taxon>Pseudoduganella</taxon>
    </lineage>
</organism>
<sequence>MKVPSLLAMLAAATFGSAAAAEPPAAATPTDPVALAAEAARDAADAAETARRAHAEDARLRAEGQRALQGLSLQLQRHVDPLAKQQAPTTDQLDAMERVFKSRQPLRVELLSKRGAPKRQRLTLPAGAYTGIDGTTTWQPLTWQVNHSADARRMDSTFVWPGAVHAQAKGTLTVQDAAGKSQQRRGTDGLWFGRTHFTAENVRFEAPNSPPADFIHLRGRSTTSPAGKSMHQDYDMLVERLKVADFTLEQLHMAFQLRNLDRAAVARIAQTEAGDKDLVYAQLKQLALSGAELRIDDISARYKGHTASVHGTVALPGVTNDDFSSVAKLTRKLKFRFDAKVPLPLVREIATAFAARNTAKGAPTAEQLYAGIVGKAVGDGWARVEADALLTSIEWRDGSLVINGKPVELPQAAKAALVVVPPADPQPPQRLSMATRPADSLLAHALNGHPMALAAQCRREVERGADATDTAFDWCRKAADKDMPEAFGQLAVLYDRTGDKAQAEAWRRRAASAEPELPRDELEHGGSEVLRQRAGEWDISEFRFDPRFARDLLVSMETPRKHDKWVPVLSLCVAAEAPSDRVCLAMSRYGDDTQLAVTKRVQSQLVDKPQQRLDAEAALGMSHHVRVYVRDDVVYFELNGNRVIAEPVGFPVEVIELGCSTADCRFSFIPPAP</sequence>
<dbReference type="Pfam" id="PF06097">
    <property type="entry name" value="DUF945"/>
    <property type="match status" value="1"/>
</dbReference>
<dbReference type="SUPFAM" id="SSF81901">
    <property type="entry name" value="HCP-like"/>
    <property type="match status" value="1"/>
</dbReference>
<dbReference type="RefSeq" id="WP_145878910.1">
    <property type="nucleotide sequence ID" value="NZ_CP046904.1"/>
</dbReference>
<name>A0ABX6FWM6_9BURK</name>
<dbReference type="EMBL" id="CP046904">
    <property type="protein sequence ID" value="QGZ41923.1"/>
    <property type="molecule type" value="Genomic_DNA"/>
</dbReference>
<evidence type="ECO:0000256" key="1">
    <source>
        <dbReference type="SAM" id="SignalP"/>
    </source>
</evidence>
<keyword evidence="3" id="KW-1185">Reference proteome</keyword>